<dbReference type="AlphaFoldDB" id="A0A834MC30"/>
<name>A0A834MC30_RHYFE</name>
<accession>A0A834MC30</accession>
<reference evidence="2" key="1">
    <citation type="submission" date="2020-08" db="EMBL/GenBank/DDBJ databases">
        <title>Genome sequencing and assembly of the red palm weevil Rhynchophorus ferrugineus.</title>
        <authorList>
            <person name="Dias G.B."/>
            <person name="Bergman C.M."/>
            <person name="Manee M."/>
        </authorList>
    </citation>
    <scope>NUCLEOTIDE SEQUENCE</scope>
    <source>
        <strain evidence="2">AA-2017</strain>
        <tissue evidence="2">Whole larva</tissue>
    </source>
</reference>
<gene>
    <name evidence="2" type="ORF">GWI33_008712</name>
</gene>
<evidence type="ECO:0000313" key="3">
    <source>
        <dbReference type="Proteomes" id="UP000625711"/>
    </source>
</evidence>
<dbReference type="EMBL" id="JAACXV010000405">
    <property type="protein sequence ID" value="KAF7278218.1"/>
    <property type="molecule type" value="Genomic_DNA"/>
</dbReference>
<evidence type="ECO:0000256" key="1">
    <source>
        <dbReference type="SAM" id="MobiDB-lite"/>
    </source>
</evidence>
<evidence type="ECO:0000313" key="2">
    <source>
        <dbReference type="EMBL" id="KAF7278218.1"/>
    </source>
</evidence>
<sequence>MSLDTACPYCGKFKKYCQKWSRPDGGSARGETKRGQLFDGAGLCLVEIPKMLSGAHINFNFHNSPGGIFDRIIRLSGASRPITTGNSSFQSLGPRLPIPGNGRERTRRGRTPRQIRLSPP</sequence>
<organism evidence="2 3">
    <name type="scientific">Rhynchophorus ferrugineus</name>
    <name type="common">Red palm weevil</name>
    <name type="synonym">Curculio ferrugineus</name>
    <dbReference type="NCBI Taxonomy" id="354439"/>
    <lineage>
        <taxon>Eukaryota</taxon>
        <taxon>Metazoa</taxon>
        <taxon>Ecdysozoa</taxon>
        <taxon>Arthropoda</taxon>
        <taxon>Hexapoda</taxon>
        <taxon>Insecta</taxon>
        <taxon>Pterygota</taxon>
        <taxon>Neoptera</taxon>
        <taxon>Endopterygota</taxon>
        <taxon>Coleoptera</taxon>
        <taxon>Polyphaga</taxon>
        <taxon>Cucujiformia</taxon>
        <taxon>Curculionidae</taxon>
        <taxon>Dryophthorinae</taxon>
        <taxon>Rhynchophorus</taxon>
    </lineage>
</organism>
<comment type="caution">
    <text evidence="2">The sequence shown here is derived from an EMBL/GenBank/DDBJ whole genome shotgun (WGS) entry which is preliminary data.</text>
</comment>
<keyword evidence="3" id="KW-1185">Reference proteome</keyword>
<feature type="region of interest" description="Disordered" evidence="1">
    <location>
        <begin position="83"/>
        <end position="120"/>
    </location>
</feature>
<proteinExistence type="predicted"/>
<protein>
    <submittedName>
        <fullName evidence="2">Uncharacterized protein</fullName>
    </submittedName>
</protein>
<dbReference type="Proteomes" id="UP000625711">
    <property type="component" value="Unassembled WGS sequence"/>
</dbReference>